<dbReference type="GO" id="GO:0004069">
    <property type="term" value="F:L-aspartate:2-oxoglutarate aminotransferase activity"/>
    <property type="evidence" value="ECO:0007669"/>
    <property type="project" value="InterPro"/>
</dbReference>
<name>A0A927C4K9_9GAMM</name>
<dbReference type="Pfam" id="PF21074">
    <property type="entry name" value="GDH_C"/>
    <property type="match status" value="1"/>
</dbReference>
<feature type="domain" description="NAD-glutamate dehydrogenase catalytic" evidence="3">
    <location>
        <begin position="721"/>
        <end position="1215"/>
    </location>
</feature>
<dbReference type="PANTHER" id="PTHR43403">
    <property type="entry name" value="NAD-SPECIFIC GLUTAMATE DEHYDROGENASE"/>
    <property type="match status" value="1"/>
</dbReference>
<accession>A0A927C4K9</accession>
<evidence type="ECO:0000259" key="5">
    <source>
        <dbReference type="Pfam" id="PF21075"/>
    </source>
</evidence>
<dbReference type="GO" id="GO:0004352">
    <property type="term" value="F:glutamate dehydrogenase (NAD+) activity"/>
    <property type="evidence" value="ECO:0007669"/>
    <property type="project" value="InterPro"/>
</dbReference>
<keyword evidence="9" id="KW-1185">Reference proteome</keyword>
<protein>
    <submittedName>
        <fullName evidence="8">NAD-glutamate dehydrogenase</fullName>
    </submittedName>
</protein>
<dbReference type="Pfam" id="PF21077">
    <property type="entry name" value="GDH_ACT3"/>
    <property type="match status" value="1"/>
</dbReference>
<evidence type="ECO:0000259" key="4">
    <source>
        <dbReference type="Pfam" id="PF21074"/>
    </source>
</evidence>
<dbReference type="Pfam" id="PF05088">
    <property type="entry name" value="Bac_GDH_CD"/>
    <property type="match status" value="1"/>
</dbReference>
<feature type="domain" description="NAD-glutamate dehydrogenase ACT3" evidence="7">
    <location>
        <begin position="541"/>
        <end position="619"/>
    </location>
</feature>
<dbReference type="Pfam" id="PF21079">
    <property type="entry name" value="GDH_HM2"/>
    <property type="match status" value="1"/>
</dbReference>
<dbReference type="Pfam" id="PF21073">
    <property type="entry name" value="GDH_HM1"/>
    <property type="match status" value="1"/>
</dbReference>
<reference evidence="8" key="1">
    <citation type="submission" date="2020-09" db="EMBL/GenBank/DDBJ databases">
        <authorList>
            <person name="Yoon J.-W."/>
        </authorList>
    </citation>
    <scope>NUCLEOTIDE SEQUENCE</scope>
    <source>
        <strain evidence="8">KMU-158</strain>
    </source>
</reference>
<comment type="caution">
    <text evidence="8">The sequence shown here is derived from an EMBL/GenBank/DDBJ whole genome shotgun (WGS) entry which is preliminary data.</text>
</comment>
<dbReference type="RefSeq" id="WP_190765972.1">
    <property type="nucleotide sequence ID" value="NZ_JACXLD010000007.1"/>
</dbReference>
<feature type="domain" description="NAD-glutamate dehydrogenase N-terminal ACT1" evidence="5">
    <location>
        <begin position="33"/>
        <end position="173"/>
    </location>
</feature>
<dbReference type="InterPro" id="IPR048381">
    <property type="entry name" value="GDH_C"/>
</dbReference>
<dbReference type="PANTHER" id="PTHR43403:SF1">
    <property type="entry name" value="NAD-SPECIFIC GLUTAMATE DEHYDROGENASE"/>
    <property type="match status" value="1"/>
</dbReference>
<keyword evidence="2" id="KW-0175">Coiled coil</keyword>
<dbReference type="Pfam" id="PF21076">
    <property type="entry name" value="GDH_ACT2"/>
    <property type="match status" value="1"/>
</dbReference>
<dbReference type="Pfam" id="PF21078">
    <property type="entry name" value="GDH_HM3"/>
    <property type="match status" value="1"/>
</dbReference>
<feature type="domain" description="NAD-specific glutamate dehydrogenase C-terminal" evidence="4">
    <location>
        <begin position="1264"/>
        <end position="1613"/>
    </location>
</feature>
<dbReference type="InterPro" id="IPR049064">
    <property type="entry name" value="NAD_Glu_DH_ACT3"/>
</dbReference>
<evidence type="ECO:0000259" key="6">
    <source>
        <dbReference type="Pfam" id="PF21076"/>
    </source>
</evidence>
<feature type="coiled-coil region" evidence="2">
    <location>
        <begin position="707"/>
        <end position="734"/>
    </location>
</feature>
<evidence type="ECO:0000259" key="7">
    <source>
        <dbReference type="Pfam" id="PF21077"/>
    </source>
</evidence>
<dbReference type="InterPro" id="IPR007780">
    <property type="entry name" value="NAD_Glu_DH_bac"/>
</dbReference>
<keyword evidence="1" id="KW-0560">Oxidoreductase</keyword>
<dbReference type="InterPro" id="IPR036291">
    <property type="entry name" value="NAD(P)-bd_dom_sf"/>
</dbReference>
<dbReference type="SUPFAM" id="SSF53223">
    <property type="entry name" value="Aminoacid dehydrogenase-like, N-terminal domain"/>
    <property type="match status" value="1"/>
</dbReference>
<proteinExistence type="predicted"/>
<dbReference type="SUPFAM" id="SSF51735">
    <property type="entry name" value="NAD(P)-binding Rossmann-fold domains"/>
    <property type="match status" value="1"/>
</dbReference>
<evidence type="ECO:0000256" key="1">
    <source>
        <dbReference type="ARBA" id="ARBA00023002"/>
    </source>
</evidence>
<dbReference type="InterPro" id="IPR046346">
    <property type="entry name" value="Aminoacid_DH-like_N_sf"/>
</dbReference>
<dbReference type="EMBL" id="JACXLD010000007">
    <property type="protein sequence ID" value="MBD2859782.1"/>
    <property type="molecule type" value="Genomic_DNA"/>
</dbReference>
<dbReference type="InterPro" id="IPR049059">
    <property type="entry name" value="NAD_Glu_DH_HM1"/>
</dbReference>
<dbReference type="PIRSF" id="PIRSF036761">
    <property type="entry name" value="GDH_Mll4104"/>
    <property type="match status" value="1"/>
</dbReference>
<dbReference type="GO" id="GO:0006538">
    <property type="term" value="P:L-glutamate catabolic process"/>
    <property type="evidence" value="ECO:0007669"/>
    <property type="project" value="InterPro"/>
</dbReference>
<organism evidence="8 9">
    <name type="scientific">Spongiibacter pelagi</name>
    <dbReference type="NCBI Taxonomy" id="2760804"/>
    <lineage>
        <taxon>Bacteria</taxon>
        <taxon>Pseudomonadati</taxon>
        <taxon>Pseudomonadota</taxon>
        <taxon>Gammaproteobacteria</taxon>
        <taxon>Cellvibrionales</taxon>
        <taxon>Spongiibacteraceae</taxon>
        <taxon>Spongiibacter</taxon>
    </lineage>
</organism>
<dbReference type="InterPro" id="IPR049058">
    <property type="entry name" value="NAD_Glu_DH_HM2"/>
</dbReference>
<dbReference type="InterPro" id="IPR049056">
    <property type="entry name" value="NAD_Glu_DH_HM3"/>
</dbReference>
<evidence type="ECO:0000313" key="8">
    <source>
        <dbReference type="EMBL" id="MBD2859782.1"/>
    </source>
</evidence>
<gene>
    <name evidence="8" type="ORF">IB286_12285</name>
</gene>
<dbReference type="InterPro" id="IPR049062">
    <property type="entry name" value="NAD_Glu_DH_ACT2"/>
</dbReference>
<dbReference type="InterPro" id="IPR028971">
    <property type="entry name" value="NAD-GDH_cat"/>
</dbReference>
<sequence>MGSLSTRQQLVKRVRGIAQTRLDADNASLFSQFVDQLIHVHPDESQLDWEPEANFGVLYGLFRFACKRGSDESLLTVFNPDLEADGWVSKHTVIYYCQSDMSFLVDSLRIALNKEKLGIHLFESVVMRVHRDAGGLLVDAQAPDGATAQSESLGFILIDATSDIARLSEIKAVLKSAFTDVSLVVSDFEAMLGRVDNCIAEAEANSSQDEELAFLHWLREGNFTFLGMSDFLLSRVEGEQKIVEQAGQQLGVLRKRELLPESDLAALGKGFADFYAQSSVLAFTKASHKSTVHRHVYADYVVIKRFANDGKVVGETRILGLYTASMYFQSVSEIPLLRSKARWLTQHSQLDNASHNGKTFASILERHPRDDLIQASQEELLETLLSTWKVYERRTVRLLVRYDRFDKFVSCIVHLPREAVKQERQIEKLLSHAIGSNDCELTTQFLAESVLARIRLVFRVGEAGLPDLNVTALEREISELCRDWNDRFTELCVERLGEEHGRQLAIHYGNAFSASYQERFSPWLAVNDIELCERLNGPSDISISLFHEVGAQENLLRLKLFHREVSLQLSDILPLLENLGSRVLVEHPYEICPDNNSLIWMHDFSLEHAVSTGQSLNIDAVRDTYEDALRAIWRGEAENDSFNRLVFAARLDWRSVALLRAYARYFKQLGSPFSMHYIAQVLVDNVDICRDLMALFRCLFDPRRSEVRSAEDKIGKLHQRIHDALDEVQNLNEDQVLRHYLHTIEATLRTNFFQQDNEGRQRSCIALKIHTRELSFAPEPRPEFEIYVYSPRVEGVHLRGGKVARGGIRWSDRVEDFRTEVLGLVKAQQVKNAVIVPTGAKGGFVARKAAGLSEREEIFAEGVACYQQFIRSLLDITDNRRGADVIHPEGVVCRDDDDPYLVVAADKGTASFSDIANDIALDYGFWLGDAFASGGSHGYDHKAMGITARGAWVAVQRHFRELGINIQEQPFTAIGIGDMGGDVFGNGMLLSQQTRLVAAFNHLHIFIDPNPDALSSWRERKRLFEKPNSSWTDYDRELISVGGGVFSRSAKHIELSSEMQNLLGTEEKQLSPNDLIKTLLQAEVDLIWNGGIGTYVKSATETNADVGDRSNDSLRVNGRQLRCKVFGEGGNLGMTQLGRMEFCRAGGICNTDFIDNSAGVDCSDHEVNIKILLNAQLESDDLTFKQRNQLLVDMTGEVSELVLRNNYRQTQAISLAQFRREKHHHDYLRFLEYLEGRGRLVRALEFIPDNDSLAEYRQAGTCWTRPELSVLVSYAKVDLKEQLLHGDLLEDPWLARRVYRAFPRRLWEQYGPQIIEHRLSREIVATQLANEMVNLMGFTYCMRQEQSIGASPAKTAKAFVVVMALFELDALWAEIEKLDHQVASSVQYELLHQIMRLGRRSTRWFLRNKHDLSPEQAIQQMQAGFNQMLPVLSNLQSDNWMQVWQAQVQAWQDAGVPQAIAERVASFDAFFLLPGCIDAALEIHVEAQVFVSLVFRLIDRLCLDWALQQLIAWQPDGRWQDLARESYVDNIEVLVRKLAIGLLGANRGSGNDAGEGRDMDSAESQVADATMAFDQWQQKSEARINRYLTTINAVKTSVANDLSVFTVVQRELQDLVEGSLA</sequence>
<evidence type="ECO:0000313" key="9">
    <source>
        <dbReference type="Proteomes" id="UP000610558"/>
    </source>
</evidence>
<feature type="domain" description="NAD-glutamate dehydrogenase ACT2" evidence="6">
    <location>
        <begin position="397"/>
        <end position="485"/>
    </location>
</feature>
<dbReference type="Gene3D" id="3.40.50.720">
    <property type="entry name" value="NAD(P)-binding Rossmann-like Domain"/>
    <property type="match status" value="1"/>
</dbReference>
<dbReference type="Proteomes" id="UP000610558">
    <property type="component" value="Unassembled WGS sequence"/>
</dbReference>
<evidence type="ECO:0000259" key="3">
    <source>
        <dbReference type="Pfam" id="PF05088"/>
    </source>
</evidence>
<evidence type="ECO:0000256" key="2">
    <source>
        <dbReference type="SAM" id="Coils"/>
    </source>
</evidence>
<dbReference type="InterPro" id="IPR024727">
    <property type="entry name" value="NAD_Glu_DH_N_ACT1"/>
</dbReference>
<dbReference type="Pfam" id="PF21075">
    <property type="entry name" value="GDH_ACT1"/>
    <property type="match status" value="1"/>
</dbReference>